<keyword evidence="3" id="KW-1185">Reference proteome</keyword>
<reference evidence="2 3" key="1">
    <citation type="submission" date="2021-04" db="EMBL/GenBank/DDBJ databases">
        <authorList>
            <person name="Pira H."/>
            <person name="Risdian C."/>
            <person name="Wink J."/>
        </authorList>
    </citation>
    <scope>NUCLEOTIDE SEQUENCE [LARGE SCALE GENOMIC DNA]</scope>
    <source>
        <strain evidence="2 3">WHA3</strain>
    </source>
</reference>
<dbReference type="RefSeq" id="WP_218446380.1">
    <property type="nucleotide sequence ID" value="NZ_JAGSPA010000004.1"/>
</dbReference>
<protein>
    <submittedName>
        <fullName evidence="2">Uncharacterized protein</fullName>
    </submittedName>
</protein>
<evidence type="ECO:0000313" key="3">
    <source>
        <dbReference type="Proteomes" id="UP000722336"/>
    </source>
</evidence>
<evidence type="ECO:0000256" key="1">
    <source>
        <dbReference type="SAM" id="MobiDB-lite"/>
    </source>
</evidence>
<gene>
    <name evidence="2" type="ORF">KCG44_12120</name>
</gene>
<dbReference type="EMBL" id="JAGSPA010000004">
    <property type="protein sequence ID" value="MBV7257531.1"/>
    <property type="molecule type" value="Genomic_DNA"/>
</dbReference>
<dbReference type="Proteomes" id="UP000722336">
    <property type="component" value="Unassembled WGS sequence"/>
</dbReference>
<proteinExistence type="predicted"/>
<name>A0ABS6SHX7_9SPHN</name>
<sequence length="62" mass="6668">MSQDVFPKYDDLIRELGTAERPDLRDNICTEAALLTASDAPRAAGAPKHIGMPRPASKAVMS</sequence>
<feature type="region of interest" description="Disordered" evidence="1">
    <location>
        <begin position="40"/>
        <end position="62"/>
    </location>
</feature>
<comment type="caution">
    <text evidence="2">The sequence shown here is derived from an EMBL/GenBank/DDBJ whole genome shotgun (WGS) entry which is preliminary data.</text>
</comment>
<organism evidence="2 3">
    <name type="scientific">Pacificimonas pallii</name>
    <dbReference type="NCBI Taxonomy" id="2827236"/>
    <lineage>
        <taxon>Bacteria</taxon>
        <taxon>Pseudomonadati</taxon>
        <taxon>Pseudomonadota</taxon>
        <taxon>Alphaproteobacteria</taxon>
        <taxon>Sphingomonadales</taxon>
        <taxon>Sphingosinicellaceae</taxon>
        <taxon>Pacificimonas</taxon>
    </lineage>
</organism>
<accession>A0ABS6SHX7</accession>
<evidence type="ECO:0000313" key="2">
    <source>
        <dbReference type="EMBL" id="MBV7257531.1"/>
    </source>
</evidence>